<comment type="catalytic activity">
    <reaction evidence="12">
        <text>L-homocysteine + L-serine = L,L-cystathionine + H2O</text>
        <dbReference type="Rhea" id="RHEA:10112"/>
        <dbReference type="ChEBI" id="CHEBI:15377"/>
        <dbReference type="ChEBI" id="CHEBI:33384"/>
        <dbReference type="ChEBI" id="CHEBI:58161"/>
        <dbReference type="ChEBI" id="CHEBI:58199"/>
        <dbReference type="EC" id="4.2.1.22"/>
    </reaction>
</comment>
<feature type="modified residue" description="N6-(pyridoxal phosphate)lysine" evidence="16">
    <location>
        <position position="43"/>
    </location>
</feature>
<dbReference type="GO" id="GO:0005737">
    <property type="term" value="C:cytoplasm"/>
    <property type="evidence" value="ECO:0007669"/>
    <property type="project" value="InterPro"/>
</dbReference>
<evidence type="ECO:0000256" key="4">
    <source>
        <dbReference type="ARBA" id="ARBA00007103"/>
    </source>
</evidence>
<feature type="binding site" evidence="15">
    <location>
        <position position="268"/>
    </location>
    <ligand>
        <name>pyridoxal 5'-phosphate</name>
        <dbReference type="ChEBI" id="CHEBI:597326"/>
    </ligand>
</feature>
<dbReference type="NCBIfam" id="TIGR01137">
    <property type="entry name" value="cysta_beta"/>
    <property type="match status" value="1"/>
</dbReference>
<dbReference type="GO" id="GO:0004122">
    <property type="term" value="F:cystathionine beta-synthase activity"/>
    <property type="evidence" value="ECO:0007669"/>
    <property type="project" value="UniProtKB-UniRule"/>
</dbReference>
<keyword evidence="8 17" id="KW-0129">CBS domain</keyword>
<sequence>MIYPNVLSLVGNTPLVRLNAVTRGLHASVVAKLELLNPGGSVKDRIGFRMLEEAERRGWLKPGGTIVEPTSGNTGVGLAMAAAIKGYRCIFVMPDKVSAEKIALLRAYGAEVVTTPTAVPRESPESYYSVADRLTREIPGAFQPNQYFNPMNPRAHYETTGPEIWQQTEGKVTHLVAGVGTGGTITGVAWYLKEQNPAIKVIGADPEGSIYTQPENVRPYKVEGIGEDFWPGTFEPSVVDEWITVSDRDSFLTARRVTREEGILIGGSGGTAVWAALQVAQREDDPATLIVVIIPDSGRGYLSKIYNDDWMRENGFLARFGPPARVARLLEAREPSELPAVVSVRANQTVGEAIDLMQRYRISQMPVLRDDADPAGPIAVHQVVGSIEERTLLDRVYRRPEAIHERIGAVMDLPFPLVDRNEEVERIFPLLSSGSPAVLVEERGTVVGIVTRSDLLSFVAHRNEIAS</sequence>
<dbReference type="InterPro" id="IPR000644">
    <property type="entry name" value="CBS_dom"/>
</dbReference>
<dbReference type="Gene3D" id="3.10.580.10">
    <property type="entry name" value="CBS-domain"/>
    <property type="match status" value="1"/>
</dbReference>
<feature type="domain" description="CBS" evidence="18">
    <location>
        <begin position="411"/>
        <end position="465"/>
    </location>
</feature>
<evidence type="ECO:0000256" key="9">
    <source>
        <dbReference type="ARBA" id="ARBA00023192"/>
    </source>
</evidence>
<dbReference type="GO" id="GO:0019343">
    <property type="term" value="P:cysteine biosynthetic process via cystathionine"/>
    <property type="evidence" value="ECO:0007669"/>
    <property type="project" value="InterPro"/>
</dbReference>
<dbReference type="FunFam" id="3.40.50.1100:FF:000003">
    <property type="entry name" value="Cystathionine beta-synthase"/>
    <property type="match status" value="1"/>
</dbReference>
<comment type="similarity">
    <text evidence="4">Belongs to the cysteine synthase/cystathionine beta-synthase family.</text>
</comment>
<evidence type="ECO:0000259" key="18">
    <source>
        <dbReference type="PROSITE" id="PS51371"/>
    </source>
</evidence>
<evidence type="ECO:0000256" key="6">
    <source>
        <dbReference type="ARBA" id="ARBA00022679"/>
    </source>
</evidence>
<proteinExistence type="inferred from homology"/>
<protein>
    <recommendedName>
        <fullName evidence="11 14">Cystathionine beta-synthase</fullName>
        <ecNumber evidence="14">4.2.1.22</ecNumber>
    </recommendedName>
</protein>
<evidence type="ECO:0000313" key="19">
    <source>
        <dbReference type="EMBL" id="MCM8748411.1"/>
    </source>
</evidence>
<name>A0AA42B9E0_9BACT</name>
<evidence type="ECO:0000256" key="10">
    <source>
        <dbReference type="ARBA" id="ARBA00023239"/>
    </source>
</evidence>
<evidence type="ECO:0000256" key="5">
    <source>
        <dbReference type="ARBA" id="ARBA00022605"/>
    </source>
</evidence>
<dbReference type="InterPro" id="IPR005857">
    <property type="entry name" value="Cysta_beta_synth"/>
</dbReference>
<accession>A0AA42B9E0</accession>
<dbReference type="Proteomes" id="UP001165306">
    <property type="component" value="Unassembled WGS sequence"/>
</dbReference>
<evidence type="ECO:0000256" key="14">
    <source>
        <dbReference type="NCBIfam" id="TIGR01137"/>
    </source>
</evidence>
<feature type="domain" description="CBS" evidence="18">
    <location>
        <begin position="337"/>
        <end position="403"/>
    </location>
</feature>
<dbReference type="Pfam" id="PF00571">
    <property type="entry name" value="CBS"/>
    <property type="match status" value="2"/>
</dbReference>
<organism evidence="19 20">
    <name type="scientific">Thermalbibacter longus</name>
    <dbReference type="NCBI Taxonomy" id="2951981"/>
    <lineage>
        <taxon>Bacteria</taxon>
        <taxon>Pseudomonadati</taxon>
        <taxon>Thermomicrobiota</taxon>
        <taxon>Thermomicrobia</taxon>
        <taxon>Thermomicrobiales</taxon>
        <taxon>Thermomicrobiaceae</taxon>
        <taxon>Thermalbibacter</taxon>
    </lineage>
</organism>
<comment type="catalytic activity">
    <reaction evidence="13">
        <text>O-acetyl-L-serine + hydrogen sulfide = L-cysteine + acetate</text>
        <dbReference type="Rhea" id="RHEA:14829"/>
        <dbReference type="ChEBI" id="CHEBI:29919"/>
        <dbReference type="ChEBI" id="CHEBI:30089"/>
        <dbReference type="ChEBI" id="CHEBI:35235"/>
        <dbReference type="ChEBI" id="CHEBI:58340"/>
        <dbReference type="EC" id="2.5.1.47"/>
    </reaction>
</comment>
<dbReference type="AlphaFoldDB" id="A0AA42B9E0"/>
<keyword evidence="5" id="KW-0028">Amino-acid biosynthesis</keyword>
<keyword evidence="6" id="KW-0808">Transferase</keyword>
<comment type="cofactor">
    <cofactor evidence="1 15">
        <name>pyridoxal 5'-phosphate</name>
        <dbReference type="ChEBI" id="CHEBI:597326"/>
    </cofactor>
</comment>
<evidence type="ECO:0000256" key="15">
    <source>
        <dbReference type="PIRSR" id="PIRSR605856-50"/>
    </source>
</evidence>
<dbReference type="PROSITE" id="PS51371">
    <property type="entry name" value="CBS"/>
    <property type="match status" value="2"/>
</dbReference>
<dbReference type="RefSeq" id="WP_284056190.1">
    <property type="nucleotide sequence ID" value="NZ_JAMSLR010000002.1"/>
</dbReference>
<evidence type="ECO:0000256" key="7">
    <source>
        <dbReference type="ARBA" id="ARBA00022898"/>
    </source>
</evidence>
<dbReference type="Gene3D" id="3.40.50.1100">
    <property type="match status" value="2"/>
</dbReference>
<dbReference type="InterPro" id="IPR046342">
    <property type="entry name" value="CBS_dom_sf"/>
</dbReference>
<dbReference type="PANTHER" id="PTHR10314">
    <property type="entry name" value="CYSTATHIONINE BETA-SYNTHASE"/>
    <property type="match status" value="1"/>
</dbReference>
<keyword evidence="9" id="KW-0198">Cysteine biosynthesis</keyword>
<comment type="pathway">
    <text evidence="3">Amino-acid biosynthesis; L-cysteine biosynthesis; L-cysteine from L-homocysteine and L-serine: step 1/2.</text>
</comment>
<evidence type="ECO:0000256" key="12">
    <source>
        <dbReference type="ARBA" id="ARBA00047490"/>
    </source>
</evidence>
<evidence type="ECO:0000256" key="11">
    <source>
        <dbReference type="ARBA" id="ARBA00026192"/>
    </source>
</evidence>
<evidence type="ECO:0000256" key="16">
    <source>
        <dbReference type="PIRSR" id="PIRSR605856-51"/>
    </source>
</evidence>
<dbReference type="InterPro" id="IPR001926">
    <property type="entry name" value="TrpB-like_PALP"/>
</dbReference>
<evidence type="ECO:0000256" key="13">
    <source>
        <dbReference type="ARBA" id="ARBA00047931"/>
    </source>
</evidence>
<dbReference type="GO" id="GO:0006535">
    <property type="term" value="P:cysteine biosynthetic process from serine"/>
    <property type="evidence" value="ECO:0007669"/>
    <property type="project" value="InterPro"/>
</dbReference>
<feature type="binding site" evidence="15">
    <location>
        <begin position="180"/>
        <end position="184"/>
    </location>
    <ligand>
        <name>pyridoxal 5'-phosphate</name>
        <dbReference type="ChEBI" id="CHEBI:597326"/>
    </ligand>
</feature>
<comment type="pathway">
    <text evidence="2">Amino-acid biosynthesis; L-cysteine biosynthesis; L-cysteine from L-serine: step 2/2.</text>
</comment>
<evidence type="ECO:0000313" key="20">
    <source>
        <dbReference type="Proteomes" id="UP001165306"/>
    </source>
</evidence>
<comment type="caution">
    <text evidence="19">The sequence shown here is derived from an EMBL/GenBank/DDBJ whole genome shotgun (WGS) entry which is preliminary data.</text>
</comment>
<dbReference type="InterPro" id="IPR001216">
    <property type="entry name" value="P-phosphate_BS"/>
</dbReference>
<dbReference type="SMART" id="SM00116">
    <property type="entry name" value="CBS"/>
    <property type="match status" value="2"/>
</dbReference>
<dbReference type="CDD" id="cd01561">
    <property type="entry name" value="CBS_like"/>
    <property type="match status" value="1"/>
</dbReference>
<keyword evidence="20" id="KW-1185">Reference proteome</keyword>
<dbReference type="Pfam" id="PF00291">
    <property type="entry name" value="PALP"/>
    <property type="match status" value="1"/>
</dbReference>
<reference evidence="19" key="1">
    <citation type="submission" date="2022-06" db="EMBL/GenBank/DDBJ databases">
        <title>CFH 74404 Thermomicrobiaceae sp.</title>
        <authorList>
            <person name="Ming H."/>
            <person name="Li W.-J."/>
            <person name="Zhao Z."/>
        </authorList>
    </citation>
    <scope>NUCLEOTIDE SEQUENCE</scope>
    <source>
        <strain evidence="19">CFH 74404</strain>
    </source>
</reference>
<dbReference type="PROSITE" id="PS00901">
    <property type="entry name" value="CYS_SYNTHASE"/>
    <property type="match status" value="1"/>
</dbReference>
<feature type="binding site" evidence="15">
    <location>
        <position position="73"/>
    </location>
    <ligand>
        <name>pyridoxal 5'-phosphate</name>
        <dbReference type="ChEBI" id="CHEBI:597326"/>
    </ligand>
</feature>
<dbReference type="InterPro" id="IPR050214">
    <property type="entry name" value="Cys_Synth/Cystath_Beta-Synth"/>
</dbReference>
<gene>
    <name evidence="19" type="ORF">NET02_04575</name>
</gene>
<dbReference type="SUPFAM" id="SSF54631">
    <property type="entry name" value="CBS-domain pair"/>
    <property type="match status" value="1"/>
</dbReference>
<dbReference type="EC" id="4.2.1.22" evidence="14"/>
<evidence type="ECO:0000256" key="17">
    <source>
        <dbReference type="PROSITE-ProRule" id="PRU00703"/>
    </source>
</evidence>
<evidence type="ECO:0000256" key="8">
    <source>
        <dbReference type="ARBA" id="ARBA00023122"/>
    </source>
</evidence>
<dbReference type="EMBL" id="JAMSLR010000002">
    <property type="protein sequence ID" value="MCM8748411.1"/>
    <property type="molecule type" value="Genomic_DNA"/>
</dbReference>
<evidence type="ECO:0000256" key="2">
    <source>
        <dbReference type="ARBA" id="ARBA00004962"/>
    </source>
</evidence>
<dbReference type="InterPro" id="IPR005856">
    <property type="entry name" value="Cys_synth"/>
</dbReference>
<dbReference type="SUPFAM" id="SSF53686">
    <property type="entry name" value="Tryptophan synthase beta subunit-like PLP-dependent enzymes"/>
    <property type="match status" value="1"/>
</dbReference>
<dbReference type="GO" id="GO:0004124">
    <property type="term" value="F:cysteine synthase activity"/>
    <property type="evidence" value="ECO:0007669"/>
    <property type="project" value="UniProtKB-EC"/>
</dbReference>
<evidence type="ECO:0000256" key="3">
    <source>
        <dbReference type="ARBA" id="ARBA00005003"/>
    </source>
</evidence>
<keyword evidence="7 15" id="KW-0663">Pyridoxal phosphate</keyword>
<evidence type="ECO:0000256" key="1">
    <source>
        <dbReference type="ARBA" id="ARBA00001933"/>
    </source>
</evidence>
<dbReference type="FunFam" id="3.40.50.1100:FF:000118">
    <property type="entry name" value="Related to CYS4-cystathionine beta-synthase"/>
    <property type="match status" value="1"/>
</dbReference>
<dbReference type="InterPro" id="IPR036052">
    <property type="entry name" value="TrpB-like_PALP_sf"/>
</dbReference>
<keyword evidence="10 19" id="KW-0456">Lyase</keyword>
<dbReference type="NCBIfam" id="TIGR01136">
    <property type="entry name" value="cysKM"/>
    <property type="match status" value="1"/>
</dbReference>